<feature type="domain" description="SAF" evidence="5">
    <location>
        <begin position="26"/>
        <end position="89"/>
    </location>
</feature>
<gene>
    <name evidence="6" type="primary">flgA</name>
    <name evidence="6" type="ORF">BHV28_02270</name>
</gene>
<keyword evidence="6" id="KW-0282">Flagellum</keyword>
<evidence type="ECO:0000313" key="6">
    <source>
        <dbReference type="EMBL" id="AQS40949.1"/>
    </source>
</evidence>
<dbReference type="GO" id="GO:0042597">
    <property type="term" value="C:periplasmic space"/>
    <property type="evidence" value="ECO:0007669"/>
    <property type="project" value="UniProtKB-SubCell"/>
</dbReference>
<organism evidence="6 7">
    <name type="scientific">Candidatus Tokpelaia hoelldobleri</name>
    <dbReference type="NCBI Taxonomy" id="1902579"/>
    <lineage>
        <taxon>Bacteria</taxon>
        <taxon>Pseudomonadati</taxon>
        <taxon>Pseudomonadota</taxon>
        <taxon>Alphaproteobacteria</taxon>
        <taxon>Hyphomicrobiales</taxon>
        <taxon>Candidatus Tokpelaia</taxon>
    </lineage>
</organism>
<proteinExistence type="inferred from homology"/>
<dbReference type="PANTHER" id="PTHR36307:SF1">
    <property type="entry name" value="FLAGELLA BASAL BODY P-RING FORMATION PROTEIN FLGA"/>
    <property type="match status" value="1"/>
</dbReference>
<keyword evidence="4" id="KW-1005">Bacterial flagellum biogenesis</keyword>
<dbReference type="STRING" id="1902579.BHV28_02270"/>
<protein>
    <recommendedName>
        <fullName evidence="4">Flagella basal body P-ring formation protein FlgA</fullName>
    </recommendedName>
</protein>
<keyword evidence="7" id="KW-1185">Reference proteome</keyword>
<keyword evidence="3 4" id="KW-0574">Periplasm</keyword>
<accession>A0A1U9JSW0</accession>
<dbReference type="PANTHER" id="PTHR36307">
    <property type="entry name" value="FLAGELLA BASAL BODY P-RING FORMATION PROTEIN FLGA"/>
    <property type="match status" value="1"/>
</dbReference>
<keyword evidence="2 4" id="KW-0732">Signal</keyword>
<name>A0A1U9JSW0_9HYPH</name>
<keyword evidence="6" id="KW-0969">Cilium</keyword>
<evidence type="ECO:0000256" key="4">
    <source>
        <dbReference type="RuleBase" id="RU362063"/>
    </source>
</evidence>
<dbReference type="Pfam" id="PF13144">
    <property type="entry name" value="ChapFlgA"/>
    <property type="match status" value="1"/>
</dbReference>
<dbReference type="InterPro" id="IPR013974">
    <property type="entry name" value="SAF"/>
</dbReference>
<evidence type="ECO:0000259" key="5">
    <source>
        <dbReference type="SMART" id="SM00858"/>
    </source>
</evidence>
<evidence type="ECO:0000313" key="7">
    <source>
        <dbReference type="Proteomes" id="UP000188912"/>
    </source>
</evidence>
<comment type="subcellular location">
    <subcellularLocation>
        <location evidence="1 4">Periplasm</location>
    </subcellularLocation>
</comment>
<dbReference type="InterPro" id="IPR039246">
    <property type="entry name" value="Flagellar_FlgA"/>
</dbReference>
<comment type="similarity">
    <text evidence="4">Belongs to the FlgA family.</text>
</comment>
<dbReference type="AlphaFoldDB" id="A0A1U9JSW0"/>
<dbReference type="KEGG" id="thd:BHV28_02270"/>
<comment type="function">
    <text evidence="4">Involved in the assembly process of the P-ring formation. It may associate with FlgF on the rod constituting a structure essential for the P-ring assembly or may act as a modulator protein for the P-ring assembly.</text>
</comment>
<evidence type="ECO:0000256" key="3">
    <source>
        <dbReference type="ARBA" id="ARBA00022764"/>
    </source>
</evidence>
<feature type="signal peptide" evidence="4">
    <location>
        <begin position="1"/>
        <end position="23"/>
    </location>
</feature>
<dbReference type="GO" id="GO:0044780">
    <property type="term" value="P:bacterial-type flagellum assembly"/>
    <property type="evidence" value="ECO:0007669"/>
    <property type="project" value="InterPro"/>
</dbReference>
<dbReference type="Proteomes" id="UP000188912">
    <property type="component" value="Chromosome"/>
</dbReference>
<dbReference type="InterPro" id="IPR017585">
    <property type="entry name" value="SAF_FlgA"/>
</dbReference>
<evidence type="ECO:0000256" key="1">
    <source>
        <dbReference type="ARBA" id="ARBA00004418"/>
    </source>
</evidence>
<reference evidence="6 7" key="1">
    <citation type="journal article" date="2010" name="Science">
        <title>Genomic comparison of the ants Camponotus floridanus and Harpegnathos saltator.</title>
        <authorList>
            <person name="Bonasio R."/>
            <person name="Zhang G."/>
            <person name="Ye C."/>
            <person name="Mutti N.S."/>
            <person name="Fang X."/>
            <person name="Qin N."/>
            <person name="Donahue G."/>
            <person name="Yang P."/>
            <person name="Li Q."/>
            <person name="Li C."/>
            <person name="Zhang P."/>
            <person name="Huang Z."/>
            <person name="Berger S.L."/>
            <person name="Reinberg D."/>
            <person name="Wang J."/>
            <person name="Liebig J."/>
        </authorList>
    </citation>
    <scope>NUCLEOTIDE SEQUENCE [LARGE SCALE GENOMIC DNA]</scope>
    <source>
        <strain evidence="6 7">Hsal</strain>
    </source>
</reference>
<dbReference type="Gene3D" id="2.30.30.760">
    <property type="match status" value="1"/>
</dbReference>
<keyword evidence="6" id="KW-0966">Cell projection</keyword>
<feature type="chain" id="PRO_5011816715" description="Flagella basal body P-ring formation protein FlgA" evidence="4">
    <location>
        <begin position="24"/>
        <end position="153"/>
    </location>
</feature>
<sequence length="153" mass="16117">MGRLLFLALCLLSFLAFGSSAQAGRVDFVVPLVTVYPGQPLGDVAISRKGFFIREEAASLYVVDSSQLLNKIARGTLPAGRPIKVSMLGDPVLVKRGQMARLVFTSGDLVITAMGMAMEAGSVGDFIKVRNTDSGLVINGTVLDDGSVRVGGR</sequence>
<dbReference type="SMART" id="SM00858">
    <property type="entry name" value="SAF"/>
    <property type="match status" value="1"/>
</dbReference>
<reference evidence="6 7" key="2">
    <citation type="journal article" date="2016" name="Sci. Rep.">
        <title>The genome of Rhizobiales bacteria in predatory ants reveals urease gene functions but no genes for nitrogen fixation.</title>
        <authorList>
            <person name="Neuvonen M.M."/>
            <person name="Tamarit D."/>
            <person name="Naslund K."/>
            <person name="Liebig J."/>
            <person name="Feldhaar H."/>
            <person name="Moran N.A."/>
            <person name="Guy L."/>
            <person name="Andersson S.G."/>
        </authorList>
    </citation>
    <scope>NUCLEOTIDE SEQUENCE [LARGE SCALE GENOMIC DNA]</scope>
    <source>
        <strain evidence="6 7">Hsal</strain>
    </source>
</reference>
<evidence type="ECO:0000256" key="2">
    <source>
        <dbReference type="ARBA" id="ARBA00022729"/>
    </source>
</evidence>
<dbReference type="EMBL" id="CP017315">
    <property type="protein sequence ID" value="AQS40949.1"/>
    <property type="molecule type" value="Genomic_DNA"/>
</dbReference>
<dbReference type="NCBIfam" id="TIGR03170">
    <property type="entry name" value="flgA_cterm"/>
    <property type="match status" value="1"/>
</dbReference>